<gene>
    <name evidence="2" type="ORF">H8709_03315</name>
</gene>
<protein>
    <submittedName>
        <fullName evidence="2">DUF4358 domain-containing protein</fullName>
    </submittedName>
</protein>
<dbReference type="PROSITE" id="PS51257">
    <property type="entry name" value="PROKAR_LIPOPROTEIN"/>
    <property type="match status" value="1"/>
</dbReference>
<dbReference type="AlphaFoldDB" id="A0A926E8J1"/>
<evidence type="ECO:0000313" key="2">
    <source>
        <dbReference type="EMBL" id="MBC8569855.1"/>
    </source>
</evidence>
<feature type="signal peptide" evidence="1">
    <location>
        <begin position="1"/>
        <end position="20"/>
    </location>
</feature>
<accession>A0A926E8J1</accession>
<reference evidence="2" key="1">
    <citation type="submission" date="2020-08" db="EMBL/GenBank/DDBJ databases">
        <title>Genome public.</title>
        <authorList>
            <person name="Liu C."/>
            <person name="Sun Q."/>
        </authorList>
    </citation>
    <scope>NUCLEOTIDE SEQUENCE</scope>
    <source>
        <strain evidence="2">NSJ-54</strain>
    </source>
</reference>
<organism evidence="2 3">
    <name type="scientific">Zongyangia hominis</name>
    <dbReference type="NCBI Taxonomy" id="2763677"/>
    <lineage>
        <taxon>Bacteria</taxon>
        <taxon>Bacillati</taxon>
        <taxon>Bacillota</taxon>
        <taxon>Clostridia</taxon>
        <taxon>Eubacteriales</taxon>
        <taxon>Oscillospiraceae</taxon>
        <taxon>Zongyangia</taxon>
    </lineage>
</organism>
<evidence type="ECO:0000313" key="3">
    <source>
        <dbReference type="Proteomes" id="UP000660861"/>
    </source>
</evidence>
<feature type="chain" id="PRO_5038875476" evidence="1">
    <location>
        <begin position="21"/>
        <end position="159"/>
    </location>
</feature>
<comment type="caution">
    <text evidence="2">The sequence shown here is derived from an EMBL/GenBank/DDBJ whole genome shotgun (WGS) entry which is preliminary data.</text>
</comment>
<dbReference type="Proteomes" id="UP000660861">
    <property type="component" value="Unassembled WGS sequence"/>
</dbReference>
<name>A0A926E8J1_9FIRM</name>
<evidence type="ECO:0000256" key="1">
    <source>
        <dbReference type="SAM" id="SignalP"/>
    </source>
</evidence>
<dbReference type="Pfam" id="PF14270">
    <property type="entry name" value="DUF4358"/>
    <property type="match status" value="1"/>
</dbReference>
<proteinExistence type="predicted"/>
<dbReference type="RefSeq" id="WP_262396942.1">
    <property type="nucleotide sequence ID" value="NZ_JACRTC010000001.1"/>
</dbReference>
<keyword evidence="3" id="KW-1185">Reference proteome</keyword>
<keyword evidence="1" id="KW-0732">Signal</keyword>
<sequence length="159" mass="17324">MKRTVALLMAAAMLVMVVFTGCGEKASAKQPATSEIAQKFKDGITFEDELMQLEGDRVTKQYEKLDTSALDEYTLFVSSSGATPEEIAVFKLGDGGDAKALKAAIDARVQQQKDGFVDYVPEEMPKLENCVILSEGNYYALVVAGDASQAEKIFEDCFK</sequence>
<dbReference type="EMBL" id="JACRTC010000001">
    <property type="protein sequence ID" value="MBC8569855.1"/>
    <property type="molecule type" value="Genomic_DNA"/>
</dbReference>
<dbReference type="InterPro" id="IPR025648">
    <property type="entry name" value="DUF4358"/>
</dbReference>